<keyword evidence="3" id="KW-1185">Reference proteome</keyword>
<accession>A0AAE1HCW2</accession>
<proteinExistence type="predicted"/>
<evidence type="ECO:0000313" key="2">
    <source>
        <dbReference type="EMBL" id="KAK3918879.1"/>
    </source>
</evidence>
<protein>
    <submittedName>
        <fullName evidence="2">Glycerophosphodiester phosphodiesterase</fullName>
    </submittedName>
</protein>
<sequence>MLRHGTNMFKKFGIGAESSSCQHPVDENRNLWLISDFCHLVKCARNCLCPIIPTKANKKQAMADIMFEEDEDNVDEPSVPNTTTGRGRSRGRGGGGRRGVTGGQVAKNLSESAKAAVEAAAERDLKERQHAARNKEVKVPEGMVKRPETRIQELMEGLDKQHGIASLTFVPNISKKHVFPTGFERMNVKLAMQFFSDSLRAGMEFYRTNRADIDLEDS</sequence>
<comment type="caution">
    <text evidence="2">The sequence shown here is derived from an EMBL/GenBank/DDBJ whole genome shotgun (WGS) entry which is preliminary data.</text>
</comment>
<reference evidence="2" key="2">
    <citation type="journal article" date="2023" name="BMC Genomics">
        <title>Pest status, molecular evolution, and epigenetic factors derived from the genome assembly of Frankliniella fusca, a thysanopteran phytovirus vector.</title>
        <authorList>
            <person name="Catto M.A."/>
            <person name="Labadie P.E."/>
            <person name="Jacobson A.L."/>
            <person name="Kennedy G.G."/>
            <person name="Srinivasan R."/>
            <person name="Hunt B.G."/>
        </authorList>
    </citation>
    <scope>NUCLEOTIDE SEQUENCE</scope>
    <source>
        <strain evidence="2">PL_HMW_Pooled</strain>
    </source>
</reference>
<feature type="region of interest" description="Disordered" evidence="1">
    <location>
        <begin position="68"/>
        <end position="103"/>
    </location>
</feature>
<evidence type="ECO:0000256" key="1">
    <source>
        <dbReference type="SAM" id="MobiDB-lite"/>
    </source>
</evidence>
<name>A0AAE1HCW2_9NEOP</name>
<dbReference type="Proteomes" id="UP001219518">
    <property type="component" value="Unassembled WGS sequence"/>
</dbReference>
<evidence type="ECO:0000313" key="3">
    <source>
        <dbReference type="Proteomes" id="UP001219518"/>
    </source>
</evidence>
<feature type="compositionally biased region" description="Gly residues" evidence="1">
    <location>
        <begin position="92"/>
        <end position="102"/>
    </location>
</feature>
<reference evidence="2" key="1">
    <citation type="submission" date="2021-07" db="EMBL/GenBank/DDBJ databases">
        <authorList>
            <person name="Catto M.A."/>
            <person name="Jacobson A."/>
            <person name="Kennedy G."/>
            <person name="Labadie P."/>
            <person name="Hunt B.G."/>
            <person name="Srinivasan R."/>
        </authorList>
    </citation>
    <scope>NUCLEOTIDE SEQUENCE</scope>
    <source>
        <strain evidence="2">PL_HMW_Pooled</strain>
        <tissue evidence="2">Head</tissue>
    </source>
</reference>
<gene>
    <name evidence="2" type="ORF">KUF71_001003</name>
</gene>
<dbReference type="AlphaFoldDB" id="A0AAE1HCW2"/>
<dbReference type="EMBL" id="JAHWGI010000968">
    <property type="protein sequence ID" value="KAK3918879.1"/>
    <property type="molecule type" value="Genomic_DNA"/>
</dbReference>
<organism evidence="2 3">
    <name type="scientific">Frankliniella fusca</name>
    <dbReference type="NCBI Taxonomy" id="407009"/>
    <lineage>
        <taxon>Eukaryota</taxon>
        <taxon>Metazoa</taxon>
        <taxon>Ecdysozoa</taxon>
        <taxon>Arthropoda</taxon>
        <taxon>Hexapoda</taxon>
        <taxon>Insecta</taxon>
        <taxon>Pterygota</taxon>
        <taxon>Neoptera</taxon>
        <taxon>Paraneoptera</taxon>
        <taxon>Thysanoptera</taxon>
        <taxon>Terebrantia</taxon>
        <taxon>Thripoidea</taxon>
        <taxon>Thripidae</taxon>
        <taxon>Frankliniella</taxon>
    </lineage>
</organism>